<evidence type="ECO:0000256" key="1">
    <source>
        <dbReference type="ARBA" id="ARBA00006432"/>
    </source>
</evidence>
<dbReference type="InterPro" id="IPR000873">
    <property type="entry name" value="AMP-dep_synth/lig_dom"/>
</dbReference>
<accession>A0A3N9P5C6</accession>
<dbReference type="InterPro" id="IPR042099">
    <property type="entry name" value="ANL_N_sf"/>
</dbReference>
<dbReference type="RefSeq" id="WP_124696368.1">
    <property type="nucleotide sequence ID" value="NZ_JBHUFE010000010.1"/>
</dbReference>
<keyword evidence="2 6" id="KW-0436">Ligase</keyword>
<comment type="caution">
    <text evidence="6">The sequence shown here is derived from an EMBL/GenBank/DDBJ whole genome shotgun (WGS) entry which is preliminary data.</text>
</comment>
<reference evidence="6 7" key="1">
    <citation type="submission" date="2018-11" db="EMBL/GenBank/DDBJ databases">
        <title>Genome sequence of strain 7197.</title>
        <authorList>
            <person name="Gao J."/>
            <person name="Sun J."/>
        </authorList>
    </citation>
    <scope>NUCLEOTIDE SEQUENCE [LARGE SCALE GENOMIC DNA]</scope>
    <source>
        <strain evidence="6 7">7197</strain>
    </source>
</reference>
<dbReference type="InterPro" id="IPR025110">
    <property type="entry name" value="AMP-bd_C"/>
</dbReference>
<keyword evidence="3" id="KW-0472">Membrane</keyword>
<dbReference type="PANTHER" id="PTHR43201">
    <property type="entry name" value="ACYL-COA SYNTHETASE"/>
    <property type="match status" value="1"/>
</dbReference>
<dbReference type="OrthoDB" id="9757771at2"/>
<keyword evidence="3" id="KW-1133">Transmembrane helix</keyword>
<comment type="similarity">
    <text evidence="1">Belongs to the ATP-dependent AMP-binding enzyme family.</text>
</comment>
<name>A0A3N9P5C6_9BACL</name>
<feature type="transmembrane region" description="Helical" evidence="3">
    <location>
        <begin position="75"/>
        <end position="95"/>
    </location>
</feature>
<dbReference type="CDD" id="cd04433">
    <property type="entry name" value="AFD_class_I"/>
    <property type="match status" value="1"/>
</dbReference>
<dbReference type="InterPro" id="IPR020845">
    <property type="entry name" value="AMP-binding_CS"/>
</dbReference>
<dbReference type="AlphaFoldDB" id="A0A3N9P5C6"/>
<proteinExistence type="inferred from homology"/>
<dbReference type="Pfam" id="PF13193">
    <property type="entry name" value="AMP-binding_C"/>
    <property type="match status" value="1"/>
</dbReference>
<feature type="domain" description="AMP-binding enzyme C-terminal" evidence="5">
    <location>
        <begin position="490"/>
        <end position="565"/>
    </location>
</feature>
<evidence type="ECO:0000259" key="5">
    <source>
        <dbReference type="Pfam" id="PF13193"/>
    </source>
</evidence>
<dbReference type="GO" id="GO:0031956">
    <property type="term" value="F:medium-chain fatty acid-CoA ligase activity"/>
    <property type="evidence" value="ECO:0007669"/>
    <property type="project" value="TreeGrafter"/>
</dbReference>
<keyword evidence="3" id="KW-0812">Transmembrane</keyword>
<dbReference type="SUPFAM" id="SSF56801">
    <property type="entry name" value="Acetyl-CoA synthetase-like"/>
    <property type="match status" value="1"/>
</dbReference>
<dbReference type="GO" id="GO:0006631">
    <property type="term" value="P:fatty acid metabolic process"/>
    <property type="evidence" value="ECO:0007669"/>
    <property type="project" value="TreeGrafter"/>
</dbReference>
<organism evidence="6 7">
    <name type="scientific">Paenibacillus rhizophilus</name>
    <dbReference type="NCBI Taxonomy" id="1850366"/>
    <lineage>
        <taxon>Bacteria</taxon>
        <taxon>Bacillati</taxon>
        <taxon>Bacillota</taxon>
        <taxon>Bacilli</taxon>
        <taxon>Bacillales</taxon>
        <taxon>Paenibacillaceae</taxon>
        <taxon>Paenibacillus</taxon>
    </lineage>
</organism>
<keyword evidence="7" id="KW-1185">Reference proteome</keyword>
<protein>
    <submittedName>
        <fullName evidence="6">Long-chain fatty acid--CoA ligase</fullName>
    </submittedName>
</protein>
<evidence type="ECO:0000256" key="3">
    <source>
        <dbReference type="SAM" id="Phobius"/>
    </source>
</evidence>
<evidence type="ECO:0000313" key="6">
    <source>
        <dbReference type="EMBL" id="RQW10620.1"/>
    </source>
</evidence>
<evidence type="ECO:0000256" key="2">
    <source>
        <dbReference type="ARBA" id="ARBA00022598"/>
    </source>
</evidence>
<dbReference type="Proteomes" id="UP000282529">
    <property type="component" value="Unassembled WGS sequence"/>
</dbReference>
<feature type="domain" description="AMP-dependent synthetase/ligase" evidence="4">
    <location>
        <begin position="17"/>
        <end position="438"/>
    </location>
</feature>
<sequence length="586" mass="65259">MEITHEFDRDTVSELLKKRAAYAPRDIAYSFPEWDQHYTWSDMWENAAVLAKGFLRLGVKKGDRIALLMQGRMEMILAMFGAACIGAIVVPLNAYSKKDELQGYLDDSKPELLIIGTEGHGHHYPTLVREMIAESDKERPWIPAHVFVVGREEEAELPFLPFSDLYALAGQIREEEFVEVCAAVRCKDPLILLYTSGTTGRPKGVLRSTSSFLVSDGGYAQQGKPAEWLTRLSDRIIRRFSLMNLLPLYHLGGFASIFTGLKACNIRIVLLSHFNPVSALSAVERERCSILSGTPFMIQHMLALPGREGYNLSSLLGVVFTSSAVNGSLLKNIIHDPQLKLVFFMVSYGSSEAGSVSNGVCFVNRRKNAAWSMLFRLLNYSNLLSGRIDPGEFEDGDCSLGGKVDRGVQVRIVNPETGAVLSCLERGEIQIRSHRVMRYFKENQACCSFTEDGWYRSGDLGFLDNRGHLKITARMKRIISRGGEKICPVEIENVLMNHKDVSAAMVVGIPDELYGELVCACVIGKKGANLTEERLRMEITPHLSAFKIPRYFVFLDDLPLSPTGKLAVPAIQGLALERIGELRKNA</sequence>
<evidence type="ECO:0000313" key="7">
    <source>
        <dbReference type="Proteomes" id="UP000282529"/>
    </source>
</evidence>
<dbReference type="InterPro" id="IPR045851">
    <property type="entry name" value="AMP-bd_C_sf"/>
</dbReference>
<dbReference type="PANTHER" id="PTHR43201:SF5">
    <property type="entry name" value="MEDIUM-CHAIN ACYL-COA LIGASE ACSF2, MITOCHONDRIAL"/>
    <property type="match status" value="1"/>
</dbReference>
<dbReference type="Pfam" id="PF00501">
    <property type="entry name" value="AMP-binding"/>
    <property type="match status" value="1"/>
</dbReference>
<dbReference type="Gene3D" id="3.40.50.12780">
    <property type="entry name" value="N-terminal domain of ligase-like"/>
    <property type="match status" value="1"/>
</dbReference>
<evidence type="ECO:0000259" key="4">
    <source>
        <dbReference type="Pfam" id="PF00501"/>
    </source>
</evidence>
<gene>
    <name evidence="6" type="ORF">EH198_15300</name>
</gene>
<dbReference type="EMBL" id="RQPI01000008">
    <property type="protein sequence ID" value="RQW10620.1"/>
    <property type="molecule type" value="Genomic_DNA"/>
</dbReference>
<dbReference type="PROSITE" id="PS00455">
    <property type="entry name" value="AMP_BINDING"/>
    <property type="match status" value="1"/>
</dbReference>
<dbReference type="Gene3D" id="3.30.300.30">
    <property type="match status" value="1"/>
</dbReference>